<keyword evidence="1" id="KW-0560">Oxidoreductase</keyword>
<feature type="region of interest" description="Disordered" evidence="3">
    <location>
        <begin position="88"/>
        <end position="164"/>
    </location>
</feature>
<accession>A0A699Z3G6</accession>
<keyword evidence="2" id="KW-0520">NAD</keyword>
<dbReference type="AlphaFoldDB" id="A0A699Z3G6"/>
<dbReference type="GO" id="GO:0005739">
    <property type="term" value="C:mitochondrion"/>
    <property type="evidence" value="ECO:0007669"/>
    <property type="project" value="TreeGrafter"/>
</dbReference>
<dbReference type="Gene3D" id="3.40.50.80">
    <property type="entry name" value="Nucleotide-binding domain of ferredoxin-NADP reductase (FNR) module"/>
    <property type="match status" value="1"/>
</dbReference>
<dbReference type="PANTHER" id="PTHR46505:SF1">
    <property type="entry name" value="OXIDOREDUCTASE NAD-BINDING DOMAIN-CONTAINING PROTEIN 1"/>
    <property type="match status" value="1"/>
</dbReference>
<feature type="compositionally biased region" description="Low complexity" evidence="3">
    <location>
        <begin position="146"/>
        <end position="157"/>
    </location>
</feature>
<evidence type="ECO:0000256" key="1">
    <source>
        <dbReference type="ARBA" id="ARBA00023002"/>
    </source>
</evidence>
<evidence type="ECO:0000256" key="3">
    <source>
        <dbReference type="SAM" id="MobiDB-lite"/>
    </source>
</evidence>
<gene>
    <name evidence="4" type="ORF">HaLaN_09483</name>
</gene>
<evidence type="ECO:0000313" key="5">
    <source>
        <dbReference type="Proteomes" id="UP000485058"/>
    </source>
</evidence>
<protein>
    <submittedName>
        <fullName evidence="4">Oxidoreductase NAD-binding domain-containing protein 1 isoform X2</fullName>
    </submittedName>
</protein>
<dbReference type="InterPro" id="IPR052128">
    <property type="entry name" value="Oxidoreductase_NAD-binding"/>
</dbReference>
<proteinExistence type="predicted"/>
<evidence type="ECO:0000313" key="4">
    <source>
        <dbReference type="EMBL" id="GFH13569.1"/>
    </source>
</evidence>
<reference evidence="4 5" key="1">
    <citation type="submission" date="2020-02" db="EMBL/GenBank/DDBJ databases">
        <title>Draft genome sequence of Haematococcus lacustris strain NIES-144.</title>
        <authorList>
            <person name="Morimoto D."/>
            <person name="Nakagawa S."/>
            <person name="Yoshida T."/>
            <person name="Sawayama S."/>
        </authorList>
    </citation>
    <scope>NUCLEOTIDE SEQUENCE [LARGE SCALE GENOMIC DNA]</scope>
    <source>
        <strain evidence="4 5">NIES-144</strain>
    </source>
</reference>
<dbReference type="PANTHER" id="PTHR46505">
    <property type="entry name" value="OXIDOREDUCTASE NAD-BINDING DOMAIN-CONTAINING PROTEIN 1"/>
    <property type="match status" value="1"/>
</dbReference>
<organism evidence="4 5">
    <name type="scientific">Haematococcus lacustris</name>
    <name type="common">Green alga</name>
    <name type="synonym">Haematococcus pluvialis</name>
    <dbReference type="NCBI Taxonomy" id="44745"/>
    <lineage>
        <taxon>Eukaryota</taxon>
        <taxon>Viridiplantae</taxon>
        <taxon>Chlorophyta</taxon>
        <taxon>core chlorophytes</taxon>
        <taxon>Chlorophyceae</taxon>
        <taxon>CS clade</taxon>
        <taxon>Chlamydomonadales</taxon>
        <taxon>Haematococcaceae</taxon>
        <taxon>Haematococcus</taxon>
    </lineage>
</organism>
<feature type="compositionally biased region" description="Polar residues" evidence="3">
    <location>
        <begin position="88"/>
        <end position="99"/>
    </location>
</feature>
<sequence>MLNMALQSSGLVELAVKRSQHPVATWLHCQAAVGLAVGGSCYLEPHLLRVPTVRLLFIAGGIGITPLLSMMAHVTELCQTHLPPSAGSATDLTLAQSLPSPMPEGSLAAQSGGPGSPMAAQMDAVPHSDQAVGAGWVRSVPPPEHPLLAPSTASPAPGQQHEPGGLRDVRMMLMYSASGQDGFALLPQVLQLRARLPPGTLQLQLFQTGS</sequence>
<dbReference type="Proteomes" id="UP000485058">
    <property type="component" value="Unassembled WGS sequence"/>
</dbReference>
<name>A0A699Z3G6_HAELA</name>
<keyword evidence="5" id="KW-1185">Reference proteome</keyword>
<evidence type="ECO:0000256" key="2">
    <source>
        <dbReference type="ARBA" id="ARBA00023027"/>
    </source>
</evidence>
<comment type="caution">
    <text evidence="4">The sequence shown here is derived from an EMBL/GenBank/DDBJ whole genome shotgun (WGS) entry which is preliminary data.</text>
</comment>
<dbReference type="SUPFAM" id="SSF52343">
    <property type="entry name" value="Ferredoxin reductase-like, C-terminal NADP-linked domain"/>
    <property type="match status" value="1"/>
</dbReference>
<dbReference type="InterPro" id="IPR039261">
    <property type="entry name" value="FNR_nucleotide-bd"/>
</dbReference>
<dbReference type="EMBL" id="BLLF01000628">
    <property type="protein sequence ID" value="GFH13569.1"/>
    <property type="molecule type" value="Genomic_DNA"/>
</dbReference>
<dbReference type="GO" id="GO:0016491">
    <property type="term" value="F:oxidoreductase activity"/>
    <property type="evidence" value="ECO:0007669"/>
    <property type="project" value="UniProtKB-KW"/>
</dbReference>
<feature type="non-terminal residue" evidence="4">
    <location>
        <position position="210"/>
    </location>
</feature>